<keyword evidence="2" id="KW-1185">Reference proteome</keyword>
<protein>
    <submittedName>
        <fullName evidence="1">Uncharacterized protein</fullName>
    </submittedName>
</protein>
<feature type="non-terminal residue" evidence="1">
    <location>
        <position position="200"/>
    </location>
</feature>
<name>A0A9P9G3F8_FUSRE</name>
<dbReference type="OrthoDB" id="3938867at2759"/>
<dbReference type="AlphaFoldDB" id="A0A9P9G3F8"/>
<organism evidence="1 2">
    <name type="scientific">Fusarium redolens</name>
    <dbReference type="NCBI Taxonomy" id="48865"/>
    <lineage>
        <taxon>Eukaryota</taxon>
        <taxon>Fungi</taxon>
        <taxon>Dikarya</taxon>
        <taxon>Ascomycota</taxon>
        <taxon>Pezizomycotina</taxon>
        <taxon>Sordariomycetes</taxon>
        <taxon>Hypocreomycetidae</taxon>
        <taxon>Hypocreales</taxon>
        <taxon>Nectriaceae</taxon>
        <taxon>Fusarium</taxon>
        <taxon>Fusarium redolens species complex</taxon>
    </lineage>
</organism>
<dbReference type="GeneID" id="70216064"/>
<dbReference type="RefSeq" id="XP_046043411.1">
    <property type="nucleotide sequence ID" value="XM_046186110.1"/>
</dbReference>
<proteinExistence type="predicted"/>
<reference evidence="1" key="1">
    <citation type="journal article" date="2021" name="Nat. Commun.">
        <title>Genetic determinants of endophytism in the Arabidopsis root mycobiome.</title>
        <authorList>
            <person name="Mesny F."/>
            <person name="Miyauchi S."/>
            <person name="Thiergart T."/>
            <person name="Pickel B."/>
            <person name="Atanasova L."/>
            <person name="Karlsson M."/>
            <person name="Huettel B."/>
            <person name="Barry K.W."/>
            <person name="Haridas S."/>
            <person name="Chen C."/>
            <person name="Bauer D."/>
            <person name="Andreopoulos W."/>
            <person name="Pangilinan J."/>
            <person name="LaButti K."/>
            <person name="Riley R."/>
            <person name="Lipzen A."/>
            <person name="Clum A."/>
            <person name="Drula E."/>
            <person name="Henrissat B."/>
            <person name="Kohler A."/>
            <person name="Grigoriev I.V."/>
            <person name="Martin F.M."/>
            <person name="Hacquard S."/>
        </authorList>
    </citation>
    <scope>NUCLEOTIDE SEQUENCE</scope>
    <source>
        <strain evidence="1">MPI-CAGE-AT-0023</strain>
    </source>
</reference>
<accession>A0A9P9G3F8</accession>
<evidence type="ECO:0000313" key="1">
    <source>
        <dbReference type="EMBL" id="KAH7231302.1"/>
    </source>
</evidence>
<sequence>MGASSRIFIRHKEVFVLGQYCSYDGDIEGQGLYLLNFLRSDRNIRQLKKGLEHTEYITDDDALNWKWKLDQKLCKDEDLRNAWLSFQSEVGDSLPREIQEFHPSVHPCTGASILKLISGATNKQKVLLVKELYSIGCFYDEWTYVVDLDKERLEVYRNLEEKKPGHMFFNYYPDQDKVPGFVCAYTFAVLECLSEREFIE</sequence>
<dbReference type="EMBL" id="JAGMUX010000021">
    <property type="protein sequence ID" value="KAH7231302.1"/>
    <property type="molecule type" value="Genomic_DNA"/>
</dbReference>
<gene>
    <name evidence="1" type="ORF">BKA55DRAFT_465773</name>
</gene>
<evidence type="ECO:0000313" key="2">
    <source>
        <dbReference type="Proteomes" id="UP000720189"/>
    </source>
</evidence>
<comment type="caution">
    <text evidence="1">The sequence shown here is derived from an EMBL/GenBank/DDBJ whole genome shotgun (WGS) entry which is preliminary data.</text>
</comment>
<dbReference type="Proteomes" id="UP000720189">
    <property type="component" value="Unassembled WGS sequence"/>
</dbReference>